<gene>
    <name evidence="1" type="ORF">EMPG_11577</name>
</gene>
<accession>A0A0H1BPL8</accession>
<evidence type="ECO:0000313" key="1">
    <source>
        <dbReference type="EMBL" id="KLJ13474.1"/>
    </source>
</evidence>
<reference evidence="2" key="1">
    <citation type="journal article" date="2015" name="PLoS Genet.">
        <title>The dynamic genome and transcriptome of the human fungal pathogen Blastomyces and close relative Emmonsia.</title>
        <authorList>
            <person name="Munoz J.F."/>
            <person name="Gauthier G.M."/>
            <person name="Desjardins C.A."/>
            <person name="Gallo J.E."/>
            <person name="Holder J."/>
            <person name="Sullivan T.D."/>
            <person name="Marty A.J."/>
            <person name="Carmen J.C."/>
            <person name="Chen Z."/>
            <person name="Ding L."/>
            <person name="Gujja S."/>
            <person name="Magrini V."/>
            <person name="Misas E."/>
            <person name="Mitreva M."/>
            <person name="Priest M."/>
            <person name="Saif S."/>
            <person name="Whiston E.A."/>
            <person name="Young S."/>
            <person name="Zeng Q."/>
            <person name="Goldman W.E."/>
            <person name="Mardis E.R."/>
            <person name="Taylor J.W."/>
            <person name="McEwen J.G."/>
            <person name="Clay O.K."/>
            <person name="Klein B.S."/>
            <person name="Cuomo C.A."/>
        </authorList>
    </citation>
    <scope>NUCLEOTIDE SEQUENCE [LARGE SCALE GENOMIC DNA]</scope>
    <source>
        <strain evidence="2">UAMH 139</strain>
    </source>
</reference>
<name>A0A0H1BPL8_9EURO</name>
<dbReference type="EMBL" id="LDEV01000319">
    <property type="protein sequence ID" value="KLJ13474.1"/>
    <property type="molecule type" value="Genomic_DNA"/>
</dbReference>
<proteinExistence type="predicted"/>
<protein>
    <submittedName>
        <fullName evidence="1">Uncharacterized protein</fullName>
    </submittedName>
</protein>
<dbReference type="Proteomes" id="UP000053573">
    <property type="component" value="Unassembled WGS sequence"/>
</dbReference>
<sequence>MAKKKNKTRSRPPTASLVRMLSTLPAELVHQILDDLTIYNILLLAAHSNPSLDDRIYSYLVYRKFIEGQHDFLCLKEYFEVYSEIHTLLGLQKNPTTSPLATSLSTQRVPPLVLNQYMRDQIFTRLRASVPFLSLLEPFAQRKLNIATSYTTSSELRAYWHDIREAQEHLNSTKAAQLRRTADILETYPDLVYQASDTRKAVVANVGHLVRRLRAEAEKTSRSNVLRVIKYTIKGLPSAWLFCPNLVPIVPLDRTLELFLKGMREYPPSPDDLASASNLPLMGAGIEDGMKLLQLDSGKNAKPELPQLSPFSVSSAPKTEQPFHKYPTPVLRDICIAIKGFAYVFMPPAVQSISPVVNVSRTPPSSAAEPHYRGAFSLLDRYQDNLDTSTISRLKAVKGTPHDEREFEWLEAFLRCCRYLEQLGMEV</sequence>
<organism evidence="1 2">
    <name type="scientific">Blastomyces silverae</name>
    <dbReference type="NCBI Taxonomy" id="2060906"/>
    <lineage>
        <taxon>Eukaryota</taxon>
        <taxon>Fungi</taxon>
        <taxon>Dikarya</taxon>
        <taxon>Ascomycota</taxon>
        <taxon>Pezizomycotina</taxon>
        <taxon>Eurotiomycetes</taxon>
        <taxon>Eurotiomycetidae</taxon>
        <taxon>Onygenales</taxon>
        <taxon>Ajellomycetaceae</taxon>
        <taxon>Blastomyces</taxon>
    </lineage>
</organism>
<keyword evidence="2" id="KW-1185">Reference proteome</keyword>
<comment type="caution">
    <text evidence="1">The sequence shown here is derived from an EMBL/GenBank/DDBJ whole genome shotgun (WGS) entry which is preliminary data.</text>
</comment>
<dbReference type="OrthoDB" id="3478523at2759"/>
<evidence type="ECO:0000313" key="2">
    <source>
        <dbReference type="Proteomes" id="UP000053573"/>
    </source>
</evidence>
<dbReference type="AlphaFoldDB" id="A0A0H1BPL8"/>